<dbReference type="Pfam" id="PF04910">
    <property type="entry name" value="Tcf25"/>
    <property type="match status" value="1"/>
</dbReference>
<feature type="compositionally biased region" description="Basic residues" evidence="1">
    <location>
        <begin position="68"/>
        <end position="82"/>
    </location>
</feature>
<reference evidence="2" key="1">
    <citation type="journal article" date="2020" name="Stud. Mycol.">
        <title>101 Dothideomycetes genomes: a test case for predicting lifestyles and emergence of pathogens.</title>
        <authorList>
            <person name="Haridas S."/>
            <person name="Albert R."/>
            <person name="Binder M."/>
            <person name="Bloem J."/>
            <person name="Labutti K."/>
            <person name="Salamov A."/>
            <person name="Andreopoulos B."/>
            <person name="Baker S."/>
            <person name="Barry K."/>
            <person name="Bills G."/>
            <person name="Bluhm B."/>
            <person name="Cannon C."/>
            <person name="Castanera R."/>
            <person name="Culley D."/>
            <person name="Daum C."/>
            <person name="Ezra D."/>
            <person name="Gonzalez J."/>
            <person name="Henrissat B."/>
            <person name="Kuo A."/>
            <person name="Liang C."/>
            <person name="Lipzen A."/>
            <person name="Lutzoni F."/>
            <person name="Magnuson J."/>
            <person name="Mondo S."/>
            <person name="Nolan M."/>
            <person name="Ohm R."/>
            <person name="Pangilinan J."/>
            <person name="Park H.-J."/>
            <person name="Ramirez L."/>
            <person name="Alfaro M."/>
            <person name="Sun H."/>
            <person name="Tritt A."/>
            <person name="Yoshinaga Y."/>
            <person name="Zwiers L.-H."/>
            <person name="Turgeon B."/>
            <person name="Goodwin S."/>
            <person name="Spatafora J."/>
            <person name="Crous P."/>
            <person name="Grigoriev I."/>
        </authorList>
    </citation>
    <scope>NUCLEOTIDE SEQUENCE</scope>
    <source>
        <strain evidence="2">CBS 480.64</strain>
    </source>
</reference>
<evidence type="ECO:0000256" key="1">
    <source>
        <dbReference type="SAM" id="MobiDB-lite"/>
    </source>
</evidence>
<dbReference type="InterPro" id="IPR006994">
    <property type="entry name" value="TCF25/Rqc1"/>
</dbReference>
<organism evidence="2 3">
    <name type="scientific">Piedraia hortae CBS 480.64</name>
    <dbReference type="NCBI Taxonomy" id="1314780"/>
    <lineage>
        <taxon>Eukaryota</taxon>
        <taxon>Fungi</taxon>
        <taxon>Dikarya</taxon>
        <taxon>Ascomycota</taxon>
        <taxon>Pezizomycotina</taxon>
        <taxon>Dothideomycetes</taxon>
        <taxon>Dothideomycetidae</taxon>
        <taxon>Capnodiales</taxon>
        <taxon>Piedraiaceae</taxon>
        <taxon>Piedraia</taxon>
    </lineage>
</organism>
<dbReference type="PANTHER" id="PTHR22684">
    <property type="entry name" value="NULP1-RELATED"/>
    <property type="match status" value="1"/>
</dbReference>
<evidence type="ECO:0000313" key="2">
    <source>
        <dbReference type="EMBL" id="KAF2864015.1"/>
    </source>
</evidence>
<feature type="region of interest" description="Disordered" evidence="1">
    <location>
        <begin position="584"/>
        <end position="616"/>
    </location>
</feature>
<gene>
    <name evidence="2" type="ORF">K470DRAFT_254340</name>
</gene>
<dbReference type="EMBL" id="MU005958">
    <property type="protein sequence ID" value="KAF2864015.1"/>
    <property type="molecule type" value="Genomic_DNA"/>
</dbReference>
<dbReference type="PANTHER" id="PTHR22684:SF0">
    <property type="entry name" value="RIBOSOME QUALITY CONTROL COMPLEX SUBUNIT TCF25"/>
    <property type="match status" value="1"/>
</dbReference>
<evidence type="ECO:0000313" key="3">
    <source>
        <dbReference type="Proteomes" id="UP000799421"/>
    </source>
</evidence>
<dbReference type="OrthoDB" id="205993at2759"/>
<dbReference type="AlphaFoldDB" id="A0A6A7CAJ0"/>
<feature type="compositionally biased region" description="Basic residues" evidence="1">
    <location>
        <begin position="1"/>
        <end position="10"/>
    </location>
</feature>
<feature type="compositionally biased region" description="Basic and acidic residues" evidence="1">
    <location>
        <begin position="593"/>
        <end position="609"/>
    </location>
</feature>
<protein>
    <submittedName>
        <fullName evidence="2">DUF654-domain-containing protein</fullName>
    </submittedName>
</protein>
<feature type="region of interest" description="Disordered" evidence="1">
    <location>
        <begin position="1"/>
        <end position="91"/>
    </location>
</feature>
<sequence length="616" mass="69793">MSSRALRKALREREEEEKAEEIESSDESLPIKKSSAFALLAQDDSDDEEHSDTEPQPESVDPQSGTQTKKKKKKKRKKKGKGKGPDAGLDEIDLALRHLRKNGKSQPEALTTNSPWQTLLAIDINNLSPEAEMRRLFGRITTATDPSEADRGNTRVQKQMQQLLNPKNRQATMASRKSLYIQGKETWPMAPAGGLSMDIVDTFDDGSVMYTYMHNTSYNSVQREFDFSVDAMDHEMLLELMQKHPYHVATLLQVSEMMTQERDVSTARDLLERALFTMGRTVHSSFARNLAQGKARLDFAKRENREFWLCAWRYMQSLSMGATWRTVYEWAKLLLALDPKGDPYRIWLVLDQYALRSRMHLDYLNVSRDLELKPDQGAPHMAFSQALAEVRGGDKDKGKQDLFTAIAKYPWMVARMMQELGVDAPPAVWGKQPRTGTEMLHATLYAVRAKDIWNTPEATNLLVEVASAVQPTDKETDTFDEPVRENDARHVLLTNDPQFIALLPRAYTARVGTSSDPLPPTATTWSLVQAMEAMMADSPADPNEPTTRFMQSLRESLREVIARVEQSQTASPFVHAWRNGILQWSGDDSPEAEATRRAEENHQAHVEDASDHDDDE</sequence>
<dbReference type="GO" id="GO:1990116">
    <property type="term" value="P:ribosome-associated ubiquitin-dependent protein catabolic process"/>
    <property type="evidence" value="ECO:0007669"/>
    <property type="project" value="TreeGrafter"/>
</dbReference>
<dbReference type="GO" id="GO:1990112">
    <property type="term" value="C:RQC complex"/>
    <property type="evidence" value="ECO:0007669"/>
    <property type="project" value="TreeGrafter"/>
</dbReference>
<dbReference type="Proteomes" id="UP000799421">
    <property type="component" value="Unassembled WGS sequence"/>
</dbReference>
<dbReference type="GO" id="GO:0072344">
    <property type="term" value="P:rescue of stalled ribosome"/>
    <property type="evidence" value="ECO:0007669"/>
    <property type="project" value="TreeGrafter"/>
</dbReference>
<keyword evidence="3" id="KW-1185">Reference proteome</keyword>
<name>A0A6A7CAJ0_9PEZI</name>
<proteinExistence type="predicted"/>
<accession>A0A6A7CAJ0</accession>
<feature type="compositionally biased region" description="Acidic residues" evidence="1">
    <location>
        <begin position="14"/>
        <end position="26"/>
    </location>
</feature>